<dbReference type="EMBL" id="JADBEG010000001">
    <property type="protein sequence ID" value="MBE1497480.1"/>
    <property type="molecule type" value="Genomic_DNA"/>
</dbReference>
<proteinExistence type="predicted"/>
<keyword evidence="3" id="KW-1185">Reference proteome</keyword>
<gene>
    <name evidence="2" type="ORF">H4696_004580</name>
</gene>
<dbReference type="Gene3D" id="2.40.33.20">
    <property type="entry name" value="PK beta-barrel domain-like"/>
    <property type="match status" value="1"/>
</dbReference>
<organism evidence="2 3">
    <name type="scientific">Amycolatopsis lexingtonensis</name>
    <dbReference type="NCBI Taxonomy" id="218822"/>
    <lineage>
        <taxon>Bacteria</taxon>
        <taxon>Bacillati</taxon>
        <taxon>Actinomycetota</taxon>
        <taxon>Actinomycetes</taxon>
        <taxon>Pseudonocardiales</taxon>
        <taxon>Pseudonocardiaceae</taxon>
        <taxon>Amycolatopsis</taxon>
    </lineage>
</organism>
<dbReference type="RefSeq" id="WP_158104414.1">
    <property type="nucleotide sequence ID" value="NZ_JADBEG010000001.1"/>
</dbReference>
<comment type="caution">
    <text evidence="2">The sequence shown here is derived from an EMBL/GenBank/DDBJ whole genome shotgun (WGS) entry which is preliminary data.</text>
</comment>
<evidence type="ECO:0000313" key="2">
    <source>
        <dbReference type="EMBL" id="MBE1497480.1"/>
    </source>
</evidence>
<dbReference type="PROSITE" id="PS51340">
    <property type="entry name" value="MOSC"/>
    <property type="match status" value="1"/>
</dbReference>
<dbReference type="Pfam" id="PF03473">
    <property type="entry name" value="MOSC"/>
    <property type="match status" value="1"/>
</dbReference>
<evidence type="ECO:0000313" key="3">
    <source>
        <dbReference type="Proteomes" id="UP000631670"/>
    </source>
</evidence>
<dbReference type="InterPro" id="IPR005303">
    <property type="entry name" value="MOCOS_middle"/>
</dbReference>
<protein>
    <submittedName>
        <fullName evidence="2">Uncharacterized protein YcbX</fullName>
    </submittedName>
</protein>
<dbReference type="Proteomes" id="UP000631670">
    <property type="component" value="Unassembled WGS sequence"/>
</dbReference>
<dbReference type="InterPro" id="IPR011037">
    <property type="entry name" value="Pyrv_Knase-like_insert_dom_sf"/>
</dbReference>
<dbReference type="InterPro" id="IPR005302">
    <property type="entry name" value="MoCF_Sase_C"/>
</dbReference>
<dbReference type="SUPFAM" id="SSF50800">
    <property type="entry name" value="PK beta-barrel domain-like"/>
    <property type="match status" value="1"/>
</dbReference>
<name>A0ABR9I2U1_9PSEU</name>
<feature type="domain" description="MOSC" evidence="1">
    <location>
        <begin position="91"/>
        <end position="232"/>
    </location>
</feature>
<evidence type="ECO:0000259" key="1">
    <source>
        <dbReference type="PROSITE" id="PS51340"/>
    </source>
</evidence>
<dbReference type="Pfam" id="PF03476">
    <property type="entry name" value="MOSC_N"/>
    <property type="match status" value="1"/>
</dbReference>
<reference evidence="2 3" key="1">
    <citation type="submission" date="2020-10" db="EMBL/GenBank/DDBJ databases">
        <title>Sequencing the genomes of 1000 actinobacteria strains.</title>
        <authorList>
            <person name="Klenk H.-P."/>
        </authorList>
    </citation>
    <scope>NUCLEOTIDE SEQUENCE [LARGE SCALE GENOMIC DNA]</scope>
    <source>
        <strain evidence="2 3">DSM 44653</strain>
    </source>
</reference>
<accession>A0ABR9I2U1</accession>
<sequence length="239" mass="25876">MGVVAALWRYPVKSMAGERLTEVAVGERGLEGDRLYAVRDPGGKFGSGKNTTRFRRMPGLHAFAARYDGDVPVLTFPDGRVLRGDDSGVHAELAAALEFPGVELAKEAEIPHHDEAEVHLVTTSSLAWLTERAPGVALDERRFRANLLLDTGPAPERAEESWVGERVRIGEVELEVLRKAFRCVMVGLPCEDLPAAPGLLKTISEVNEVTFGVQARVVRGGVLRVGDVHEVGCTAPHSP</sequence>